<reference evidence="9" key="1">
    <citation type="journal article" date="2014" name="Int. J. Syst. Evol. Microbiol.">
        <title>Complete genome sequence of Corynebacterium casei LMG S-19264T (=DSM 44701T), isolated from a smear-ripened cheese.</title>
        <authorList>
            <consortium name="US DOE Joint Genome Institute (JGI-PGF)"/>
            <person name="Walter F."/>
            <person name="Albersmeier A."/>
            <person name="Kalinowski J."/>
            <person name="Ruckert C."/>
        </authorList>
    </citation>
    <scope>NUCLEOTIDE SEQUENCE</scope>
    <source>
        <strain evidence="9">CCM 8606</strain>
    </source>
</reference>
<evidence type="ECO:0000256" key="4">
    <source>
        <dbReference type="ARBA" id="ARBA00023088"/>
    </source>
</evidence>
<keyword evidence="10" id="KW-1185">Reference proteome</keyword>
<evidence type="ECO:0000259" key="7">
    <source>
        <dbReference type="Pfam" id="PF00746"/>
    </source>
</evidence>
<dbReference type="Pfam" id="PF17802">
    <property type="entry name" value="SpaA"/>
    <property type="match status" value="1"/>
</dbReference>
<keyword evidence="5" id="KW-1133">Transmembrane helix</keyword>
<sequence>MATSLKKLAAGIAAAAIAVSGFALGLGTANAANAAGTITLTNTNGDAAAHTYKAYLVAPYNDDYKASSSNAQYVDIDTFGYGTVAQADAVVAALKAAGVDTATTGTVSKDLEKLTTSSATTPWGYTAGTSTATAAERKFADALAASSAFTSGVKPVTLTAGSATSVDPAGLYLVLDTLDNTKSVNPASTQSVPMLVPSTIGTYKGLVNAEGETTDIKGDITLKNTTVPVTKQVVETNGTTPDNTPSYNIGDTVKFELTTTIPDYAGYDKDPTLLGENARVLKLIDTFQQNKSGKIPFSNPAVESAKIGATTLVPDTDYTVTPADNGATIDFGKLVNGADGANTTWKTGDVITVVLTATLNKDAFVTDTANASADPKTGCDTNGNCNGVEVEFTNSQKHEKSKVKGPDVNVYSFKLGVKKQYKVDQTALQNAQFVISDGTNYLTYDATAGDWDTVSAQPTSSPIDTTATFNKTTKNADGVFATDDKGTISFNGLKAGTYTVKEIAAPNGYYQNALPSFTVTIGETYTNDTTNKAETSNSGDDWLTELTYNYDTDAANGLVTATANNSTVTVDNVKSFTELPKTGAAGIALFTVFGVAVLGAAGFFGIRARKAAKQIAQGA</sequence>
<dbReference type="GO" id="GO:0005975">
    <property type="term" value="P:carbohydrate metabolic process"/>
    <property type="evidence" value="ECO:0007669"/>
    <property type="project" value="UniProtKB-ARBA"/>
</dbReference>
<evidence type="ECO:0000256" key="1">
    <source>
        <dbReference type="ARBA" id="ARBA00022512"/>
    </source>
</evidence>
<dbReference type="InterPro" id="IPR013783">
    <property type="entry name" value="Ig-like_fold"/>
</dbReference>
<reference evidence="9" key="2">
    <citation type="submission" date="2020-09" db="EMBL/GenBank/DDBJ databases">
        <authorList>
            <person name="Sun Q."/>
            <person name="Sedlacek I."/>
        </authorList>
    </citation>
    <scope>NUCLEOTIDE SEQUENCE</scope>
    <source>
        <strain evidence="9">CCM 8606</strain>
    </source>
</reference>
<dbReference type="EMBL" id="BMDH01000007">
    <property type="protein sequence ID" value="GGI15566.1"/>
    <property type="molecule type" value="Genomic_DNA"/>
</dbReference>
<keyword evidence="3 6" id="KW-0732">Signal</keyword>
<keyword evidence="5" id="KW-0812">Transmembrane</keyword>
<dbReference type="Pfam" id="PF00746">
    <property type="entry name" value="Gram_pos_anchor"/>
    <property type="match status" value="1"/>
</dbReference>
<evidence type="ECO:0000313" key="10">
    <source>
        <dbReference type="Proteomes" id="UP000619536"/>
    </source>
</evidence>
<dbReference type="InterPro" id="IPR041033">
    <property type="entry name" value="SpaA_PFL_dom_1"/>
</dbReference>
<accession>A0A8J3AS04</accession>
<keyword evidence="1" id="KW-0134">Cell wall</keyword>
<feature type="domain" description="Gram-positive cocci surface proteins LPxTG" evidence="7">
    <location>
        <begin position="578"/>
        <end position="610"/>
    </location>
</feature>
<evidence type="ECO:0000256" key="3">
    <source>
        <dbReference type="ARBA" id="ARBA00022729"/>
    </source>
</evidence>
<keyword evidence="2" id="KW-0964">Secreted</keyword>
<dbReference type="Proteomes" id="UP000619536">
    <property type="component" value="Unassembled WGS sequence"/>
</dbReference>
<keyword evidence="4" id="KW-0572">Peptidoglycan-anchor</keyword>
<protein>
    <submittedName>
        <fullName evidence="9">Collagen-binding protein</fullName>
    </submittedName>
</protein>
<feature type="transmembrane region" description="Helical" evidence="5">
    <location>
        <begin position="584"/>
        <end position="606"/>
    </location>
</feature>
<comment type="caution">
    <text evidence="9">The sequence shown here is derived from an EMBL/GenBank/DDBJ whole genome shotgun (WGS) entry which is preliminary data.</text>
</comment>
<evidence type="ECO:0000259" key="8">
    <source>
        <dbReference type="Pfam" id="PF17802"/>
    </source>
</evidence>
<dbReference type="Gene3D" id="2.60.40.10">
    <property type="entry name" value="Immunoglobulins"/>
    <property type="match status" value="1"/>
</dbReference>
<feature type="domain" description="SpaA-like prealbumin fold" evidence="8">
    <location>
        <begin position="415"/>
        <end position="530"/>
    </location>
</feature>
<evidence type="ECO:0000256" key="5">
    <source>
        <dbReference type="SAM" id="Phobius"/>
    </source>
</evidence>
<evidence type="ECO:0000256" key="2">
    <source>
        <dbReference type="ARBA" id="ARBA00022525"/>
    </source>
</evidence>
<dbReference type="NCBIfam" id="TIGR01167">
    <property type="entry name" value="LPXTG_anchor"/>
    <property type="match status" value="1"/>
</dbReference>
<organism evidence="9 10">
    <name type="scientific">Galliscardovia ingluviei</name>
    <dbReference type="NCBI Taxonomy" id="1769422"/>
    <lineage>
        <taxon>Bacteria</taxon>
        <taxon>Bacillati</taxon>
        <taxon>Actinomycetota</taxon>
        <taxon>Actinomycetes</taxon>
        <taxon>Bifidobacteriales</taxon>
        <taxon>Bifidobacteriaceae</taxon>
        <taxon>Galliscardovia</taxon>
    </lineage>
</organism>
<proteinExistence type="predicted"/>
<dbReference type="Gene3D" id="2.60.40.740">
    <property type="match status" value="1"/>
</dbReference>
<keyword evidence="9" id="KW-0176">Collagen</keyword>
<feature type="chain" id="PRO_5035163769" evidence="6">
    <location>
        <begin position="32"/>
        <end position="619"/>
    </location>
</feature>
<dbReference type="RefSeq" id="WP_188355810.1">
    <property type="nucleotide sequence ID" value="NZ_BMDH01000007.1"/>
</dbReference>
<dbReference type="InterPro" id="IPR019931">
    <property type="entry name" value="LPXTG_anchor"/>
</dbReference>
<evidence type="ECO:0000256" key="6">
    <source>
        <dbReference type="SAM" id="SignalP"/>
    </source>
</evidence>
<name>A0A8J3AS04_9BIFI</name>
<gene>
    <name evidence="9" type="primary">fimA</name>
    <name evidence="9" type="ORF">GCM10007377_16530</name>
</gene>
<feature type="signal peptide" evidence="6">
    <location>
        <begin position="1"/>
        <end position="31"/>
    </location>
</feature>
<keyword evidence="5" id="KW-0472">Membrane</keyword>
<evidence type="ECO:0000313" key="9">
    <source>
        <dbReference type="EMBL" id="GGI15566.1"/>
    </source>
</evidence>
<dbReference type="AlphaFoldDB" id="A0A8J3AS04"/>